<proteinExistence type="predicted"/>
<protein>
    <submittedName>
        <fullName evidence="1">Uncharacterized protein</fullName>
    </submittedName>
</protein>
<name>A0AA37UJG0_9PEZI</name>
<reference evidence="1 2" key="1">
    <citation type="submission" date="2022-03" db="EMBL/GenBank/DDBJ databases">
        <title>Genome data of Colletotrichum spp.</title>
        <authorList>
            <person name="Utami Y.D."/>
            <person name="Hiruma K."/>
        </authorList>
    </citation>
    <scope>NUCLEOTIDE SEQUENCE [LARGE SCALE GENOMIC DNA]</scope>
    <source>
        <strain evidence="1 2">MAFF 239500</strain>
    </source>
</reference>
<sequence length="228" mass="26754">MIPRNESTIAWGPFREDKGKQDLSYGMRVYDEARRKFLKNPTTLQHLGDNLPTYTRLWGLVDRWIELTTDGNPVLILDNGWAALDAGIGRTPLPFSTAYYLISACSDYMKSRNGQLNHDKMNEDEKLDTILTPGLKKLSLQVEDLLARENLQLAKRVRQLEGENEIMRPELNGLREANMKRRQQRRNFWMNEVIDYNSRQREQKKETFPMESLYGFLRWIEKKETVGL</sequence>
<evidence type="ECO:0000313" key="1">
    <source>
        <dbReference type="EMBL" id="GKT49589.1"/>
    </source>
</evidence>
<organism evidence="1 2">
    <name type="scientific">Colletotrichum spaethianum</name>
    <dbReference type="NCBI Taxonomy" id="700344"/>
    <lineage>
        <taxon>Eukaryota</taxon>
        <taxon>Fungi</taxon>
        <taxon>Dikarya</taxon>
        <taxon>Ascomycota</taxon>
        <taxon>Pezizomycotina</taxon>
        <taxon>Sordariomycetes</taxon>
        <taxon>Hypocreomycetidae</taxon>
        <taxon>Glomerellales</taxon>
        <taxon>Glomerellaceae</taxon>
        <taxon>Colletotrichum</taxon>
        <taxon>Colletotrichum spaethianum species complex</taxon>
    </lineage>
</organism>
<dbReference type="AlphaFoldDB" id="A0AA37UJG0"/>
<dbReference type="Proteomes" id="UP001055115">
    <property type="component" value="Unassembled WGS sequence"/>
</dbReference>
<comment type="caution">
    <text evidence="1">The sequence shown here is derived from an EMBL/GenBank/DDBJ whole genome shotgun (WGS) entry which is preliminary data.</text>
</comment>
<dbReference type="GeneID" id="73330572"/>
<gene>
    <name evidence="1" type="ORF">ColSpa_09770</name>
</gene>
<dbReference type="RefSeq" id="XP_049131939.1">
    <property type="nucleotide sequence ID" value="XM_049275982.1"/>
</dbReference>
<keyword evidence="2" id="KW-1185">Reference proteome</keyword>
<accession>A0AA37UJG0</accession>
<evidence type="ECO:0000313" key="2">
    <source>
        <dbReference type="Proteomes" id="UP001055115"/>
    </source>
</evidence>
<dbReference type="EMBL" id="BQXU01000030">
    <property type="protein sequence ID" value="GKT49589.1"/>
    <property type="molecule type" value="Genomic_DNA"/>
</dbReference>